<keyword evidence="7 8" id="KW-0472">Membrane</keyword>
<name>A0A510XYT5_9GAMM</name>
<evidence type="ECO:0000256" key="4">
    <source>
        <dbReference type="ARBA" id="ARBA00022475"/>
    </source>
</evidence>
<keyword evidence="6 8" id="KW-1133">Transmembrane helix</keyword>
<dbReference type="GO" id="GO:0005886">
    <property type="term" value="C:plasma membrane"/>
    <property type="evidence" value="ECO:0007669"/>
    <property type="project" value="UniProtKB-SubCell"/>
</dbReference>
<proteinExistence type="inferred from homology"/>
<protein>
    <submittedName>
        <fullName evidence="9">Malonate transporter</fullName>
    </submittedName>
</protein>
<keyword evidence="5 8" id="KW-0812">Transmembrane</keyword>
<evidence type="ECO:0000256" key="6">
    <source>
        <dbReference type="ARBA" id="ARBA00022989"/>
    </source>
</evidence>
<feature type="transmembrane region" description="Helical" evidence="8">
    <location>
        <begin position="60"/>
        <end position="82"/>
    </location>
</feature>
<feature type="transmembrane region" description="Helical" evidence="8">
    <location>
        <begin position="6"/>
        <end position="25"/>
    </location>
</feature>
<evidence type="ECO:0000256" key="5">
    <source>
        <dbReference type="ARBA" id="ARBA00022692"/>
    </source>
</evidence>
<sequence>MHIFSIIFPLIFIVALGYTCCFFKFFNQQHIAGISKFTFYVSLPAFLMLNMSQIDLHQSISLEAFLSFYIPVLSVFSLGILIDRVFLSKPAADIKQANYQQHSVFGLAGSYSNMVLVGIPIVIASLGKEMIAIAFMIITFHSTLLFALTYLIGAKGNADDFSWGKFAKNMALNPIVLSIGTGLILNVSGVTLFANLANSLELLASPAIACALFVLGANLVFYKIAANWQPALVSSLLKILILPAGVFVVATYVFALETQIRNVLVLLSASPVGVNAYLIASQLKQHQATLAGAVVLSTVLSVFSFTFWLAVLL</sequence>
<dbReference type="InterPro" id="IPR004776">
    <property type="entry name" value="Mem_transp_PIN-like"/>
</dbReference>
<gene>
    <name evidence="9" type="ORF">PES01_30690</name>
</gene>
<dbReference type="EMBL" id="BJUM01000034">
    <property type="protein sequence ID" value="GEK56224.1"/>
    <property type="molecule type" value="Genomic_DNA"/>
</dbReference>
<dbReference type="InterPro" id="IPR038770">
    <property type="entry name" value="Na+/solute_symporter_sf"/>
</dbReference>
<dbReference type="RefSeq" id="WP_089347146.1">
    <property type="nucleotide sequence ID" value="NZ_BJUM01000034.1"/>
</dbReference>
<comment type="similarity">
    <text evidence="2">Belongs to the auxin efflux carrier (TC 2.A.69) family.</text>
</comment>
<feature type="transmembrane region" description="Helical" evidence="8">
    <location>
        <begin position="203"/>
        <end position="224"/>
    </location>
</feature>
<feature type="transmembrane region" description="Helical" evidence="8">
    <location>
        <begin position="236"/>
        <end position="254"/>
    </location>
</feature>
<feature type="transmembrane region" description="Helical" evidence="8">
    <location>
        <begin position="175"/>
        <end position="197"/>
    </location>
</feature>
<feature type="transmembrane region" description="Helical" evidence="8">
    <location>
        <begin position="290"/>
        <end position="311"/>
    </location>
</feature>
<feature type="transmembrane region" description="Helical" evidence="8">
    <location>
        <begin position="130"/>
        <end position="154"/>
    </location>
</feature>
<keyword evidence="3" id="KW-0813">Transport</keyword>
<keyword evidence="10" id="KW-1185">Reference proteome</keyword>
<dbReference type="AlphaFoldDB" id="A0A510XYT5"/>
<evidence type="ECO:0000313" key="10">
    <source>
        <dbReference type="Proteomes" id="UP000321419"/>
    </source>
</evidence>
<dbReference type="GO" id="GO:0055085">
    <property type="term" value="P:transmembrane transport"/>
    <property type="evidence" value="ECO:0007669"/>
    <property type="project" value="InterPro"/>
</dbReference>
<comment type="subcellular location">
    <subcellularLocation>
        <location evidence="1">Cell membrane</location>
        <topology evidence="1">Multi-pass membrane protein</topology>
    </subcellularLocation>
</comment>
<evidence type="ECO:0000256" key="3">
    <source>
        <dbReference type="ARBA" id="ARBA00022448"/>
    </source>
</evidence>
<accession>A0A510XYT5</accession>
<evidence type="ECO:0000313" key="9">
    <source>
        <dbReference type="EMBL" id="GEK56224.1"/>
    </source>
</evidence>
<evidence type="ECO:0000256" key="2">
    <source>
        <dbReference type="ARBA" id="ARBA00010145"/>
    </source>
</evidence>
<keyword evidence="4" id="KW-1003">Cell membrane</keyword>
<dbReference type="Proteomes" id="UP000321419">
    <property type="component" value="Unassembled WGS sequence"/>
</dbReference>
<reference evidence="9 10" key="1">
    <citation type="submission" date="2019-07" db="EMBL/GenBank/DDBJ databases">
        <title>Whole genome shotgun sequence of Pseudoalteromonas espejiana NBRC 102222.</title>
        <authorList>
            <person name="Hosoyama A."/>
            <person name="Uohara A."/>
            <person name="Ohji S."/>
            <person name="Ichikawa N."/>
        </authorList>
    </citation>
    <scope>NUCLEOTIDE SEQUENCE [LARGE SCALE GENOMIC DNA]</scope>
    <source>
        <strain evidence="9 10">NBRC 102222</strain>
    </source>
</reference>
<organism evidence="9 10">
    <name type="scientific">Pseudoalteromonas espejiana</name>
    <dbReference type="NCBI Taxonomy" id="28107"/>
    <lineage>
        <taxon>Bacteria</taxon>
        <taxon>Pseudomonadati</taxon>
        <taxon>Pseudomonadota</taxon>
        <taxon>Gammaproteobacteria</taxon>
        <taxon>Alteromonadales</taxon>
        <taxon>Pseudoalteromonadaceae</taxon>
        <taxon>Pseudoalteromonas</taxon>
    </lineage>
</organism>
<feature type="transmembrane region" description="Helical" evidence="8">
    <location>
        <begin position="103"/>
        <end position="124"/>
    </location>
</feature>
<dbReference type="PANTHER" id="PTHR36838:SF3">
    <property type="entry name" value="TRANSPORTER AUXIN EFFLUX CARRIER EC FAMILY"/>
    <property type="match status" value="1"/>
</dbReference>
<feature type="transmembrane region" description="Helical" evidence="8">
    <location>
        <begin position="260"/>
        <end position="278"/>
    </location>
</feature>
<dbReference type="PANTHER" id="PTHR36838">
    <property type="entry name" value="AUXIN EFFLUX CARRIER FAMILY PROTEIN"/>
    <property type="match status" value="1"/>
</dbReference>
<evidence type="ECO:0000256" key="8">
    <source>
        <dbReference type="SAM" id="Phobius"/>
    </source>
</evidence>
<dbReference type="Pfam" id="PF03547">
    <property type="entry name" value="Mem_trans"/>
    <property type="match status" value="1"/>
</dbReference>
<dbReference type="OrthoDB" id="5870554at2"/>
<comment type="caution">
    <text evidence="9">The sequence shown here is derived from an EMBL/GenBank/DDBJ whole genome shotgun (WGS) entry which is preliminary data.</text>
</comment>
<dbReference type="Gene3D" id="1.20.1530.20">
    <property type="match status" value="1"/>
</dbReference>
<evidence type="ECO:0000256" key="7">
    <source>
        <dbReference type="ARBA" id="ARBA00023136"/>
    </source>
</evidence>
<evidence type="ECO:0000256" key="1">
    <source>
        <dbReference type="ARBA" id="ARBA00004651"/>
    </source>
</evidence>